<feature type="non-terminal residue" evidence="2">
    <location>
        <position position="1"/>
    </location>
</feature>
<comment type="caution">
    <text evidence="2">The sequence shown here is derived from an EMBL/GenBank/DDBJ whole genome shotgun (WGS) entry which is preliminary data.</text>
</comment>
<evidence type="ECO:0000313" key="3">
    <source>
        <dbReference type="Proteomes" id="UP001341840"/>
    </source>
</evidence>
<evidence type="ECO:0000256" key="1">
    <source>
        <dbReference type="SAM" id="MobiDB-lite"/>
    </source>
</evidence>
<name>A0ABU6SR18_9FABA</name>
<proteinExistence type="predicted"/>
<feature type="compositionally biased region" description="Basic and acidic residues" evidence="1">
    <location>
        <begin position="1"/>
        <end position="23"/>
    </location>
</feature>
<dbReference type="EMBL" id="JASCZI010061508">
    <property type="protein sequence ID" value="MED6138876.1"/>
    <property type="molecule type" value="Genomic_DNA"/>
</dbReference>
<feature type="region of interest" description="Disordered" evidence="1">
    <location>
        <begin position="1"/>
        <end position="71"/>
    </location>
</feature>
<protein>
    <submittedName>
        <fullName evidence="2">Uncharacterized protein</fullName>
    </submittedName>
</protein>
<sequence>ENWIRKHEKQENIGTEEQNREVAAHQLKPRCGLSPLTTPRRDTHHTKQQQALTPRRQDRSLGVAPLSSTHA</sequence>
<keyword evidence="3" id="KW-1185">Reference proteome</keyword>
<evidence type="ECO:0000313" key="2">
    <source>
        <dbReference type="EMBL" id="MED6138876.1"/>
    </source>
</evidence>
<gene>
    <name evidence="2" type="ORF">PIB30_078677</name>
</gene>
<accession>A0ABU6SR18</accession>
<dbReference type="Proteomes" id="UP001341840">
    <property type="component" value="Unassembled WGS sequence"/>
</dbReference>
<reference evidence="2 3" key="1">
    <citation type="journal article" date="2023" name="Plants (Basel)">
        <title>Bridging the Gap: Combining Genomics and Transcriptomics Approaches to Understand Stylosanthes scabra, an Orphan Legume from the Brazilian Caatinga.</title>
        <authorList>
            <person name="Ferreira-Neto J.R.C."/>
            <person name="da Silva M.D."/>
            <person name="Binneck E."/>
            <person name="de Melo N.F."/>
            <person name="da Silva R.H."/>
            <person name="de Melo A.L.T.M."/>
            <person name="Pandolfi V."/>
            <person name="Bustamante F.O."/>
            <person name="Brasileiro-Vidal A.C."/>
            <person name="Benko-Iseppon A.M."/>
        </authorList>
    </citation>
    <scope>NUCLEOTIDE SEQUENCE [LARGE SCALE GENOMIC DNA]</scope>
    <source>
        <tissue evidence="2">Leaves</tissue>
    </source>
</reference>
<organism evidence="2 3">
    <name type="scientific">Stylosanthes scabra</name>
    <dbReference type="NCBI Taxonomy" id="79078"/>
    <lineage>
        <taxon>Eukaryota</taxon>
        <taxon>Viridiplantae</taxon>
        <taxon>Streptophyta</taxon>
        <taxon>Embryophyta</taxon>
        <taxon>Tracheophyta</taxon>
        <taxon>Spermatophyta</taxon>
        <taxon>Magnoliopsida</taxon>
        <taxon>eudicotyledons</taxon>
        <taxon>Gunneridae</taxon>
        <taxon>Pentapetalae</taxon>
        <taxon>rosids</taxon>
        <taxon>fabids</taxon>
        <taxon>Fabales</taxon>
        <taxon>Fabaceae</taxon>
        <taxon>Papilionoideae</taxon>
        <taxon>50 kb inversion clade</taxon>
        <taxon>dalbergioids sensu lato</taxon>
        <taxon>Dalbergieae</taxon>
        <taxon>Pterocarpus clade</taxon>
        <taxon>Stylosanthes</taxon>
    </lineage>
</organism>